<dbReference type="InterPro" id="IPR025398">
    <property type="entry name" value="DUF4371"/>
</dbReference>
<proteinExistence type="predicted"/>
<evidence type="ECO:0000313" key="3">
    <source>
        <dbReference type="RefSeq" id="XP_019086317.1"/>
    </source>
</evidence>
<sequence length="335" mass="38878">MDDIDLDNLPHDPGERKAIIEYHPNQRDEVRRKYWIRGPCQPRSHTFEQRLVGNTGNTLRRFNPSWFDQYSDWLEYSVKTKKAYCLCCYLFRDKNKAKGRKIGFVTEGFNCWNKSDRFSVHVGKEINSFHNIAKKKCEDLFRQGQSIKHALHKKTNVMKDEYRVRLNTSVDASRYLMRQGLPFCGHDETMDSSNRGIFLELVKYTAEQNEVKEQMATVFRFVEKNGIVKERFVGLIHVLETCSLSLKSGIDSLFSKYSLSLKQLRGQGYDGAANMRVAKKHFEVGDFFDKVYVLVNVLIASCKRKDLMREIQRGEIEKGISSGEIKTGKGLNKES</sequence>
<reference evidence="2" key="1">
    <citation type="journal article" date="2014" name="Nat. Commun.">
        <title>The emerging biofuel crop Camelina sativa retains a highly undifferentiated hexaploid genome structure.</title>
        <authorList>
            <person name="Kagale S."/>
            <person name="Koh C."/>
            <person name="Nixon J."/>
            <person name="Bollina V."/>
            <person name="Clarke W.E."/>
            <person name="Tuteja R."/>
            <person name="Spillane C."/>
            <person name="Robinson S.J."/>
            <person name="Links M.G."/>
            <person name="Clarke C."/>
            <person name="Higgins E.E."/>
            <person name="Huebert T."/>
            <person name="Sharpe A.G."/>
            <person name="Parkin I.A."/>
        </authorList>
    </citation>
    <scope>NUCLEOTIDE SEQUENCE [LARGE SCALE GENOMIC DNA]</scope>
    <source>
        <strain evidence="2">cv. DH55</strain>
    </source>
</reference>
<gene>
    <name evidence="3" type="primary">LOC109126879</name>
</gene>
<dbReference type="SMART" id="SM00597">
    <property type="entry name" value="ZnF_TTF"/>
    <property type="match status" value="1"/>
</dbReference>
<dbReference type="GeneID" id="109126879"/>
<feature type="domain" description="TTF-type" evidence="1">
    <location>
        <begin position="58"/>
        <end position="153"/>
    </location>
</feature>
<evidence type="ECO:0000313" key="2">
    <source>
        <dbReference type="Proteomes" id="UP000694864"/>
    </source>
</evidence>
<keyword evidence="2" id="KW-1185">Reference proteome</keyword>
<dbReference type="PANTHER" id="PTHR45749:SF37">
    <property type="entry name" value="OS05G0311600 PROTEIN"/>
    <property type="match status" value="1"/>
</dbReference>
<organism evidence="2 3">
    <name type="scientific">Camelina sativa</name>
    <name type="common">False flax</name>
    <name type="synonym">Myagrum sativum</name>
    <dbReference type="NCBI Taxonomy" id="90675"/>
    <lineage>
        <taxon>Eukaryota</taxon>
        <taxon>Viridiplantae</taxon>
        <taxon>Streptophyta</taxon>
        <taxon>Embryophyta</taxon>
        <taxon>Tracheophyta</taxon>
        <taxon>Spermatophyta</taxon>
        <taxon>Magnoliopsida</taxon>
        <taxon>eudicotyledons</taxon>
        <taxon>Gunneridae</taxon>
        <taxon>Pentapetalae</taxon>
        <taxon>rosids</taxon>
        <taxon>malvids</taxon>
        <taxon>Brassicales</taxon>
        <taxon>Brassicaceae</taxon>
        <taxon>Camelineae</taxon>
        <taxon>Camelina</taxon>
    </lineage>
</organism>
<protein>
    <submittedName>
        <fullName evidence="3">Uncharacterized protein LOC109126879</fullName>
    </submittedName>
</protein>
<reference evidence="3" key="2">
    <citation type="submission" date="2025-08" db="UniProtKB">
        <authorList>
            <consortium name="RefSeq"/>
        </authorList>
    </citation>
    <scope>IDENTIFICATION</scope>
    <source>
        <tissue evidence="3">Leaf</tissue>
    </source>
</reference>
<dbReference type="PANTHER" id="PTHR45749">
    <property type="match status" value="1"/>
</dbReference>
<dbReference type="RefSeq" id="XP_019086317.1">
    <property type="nucleotide sequence ID" value="XM_019230772.1"/>
</dbReference>
<name>A0ABM1QHS9_CAMSA</name>
<evidence type="ECO:0000259" key="1">
    <source>
        <dbReference type="SMART" id="SM00597"/>
    </source>
</evidence>
<dbReference type="Proteomes" id="UP000694864">
    <property type="component" value="Chromosome 10"/>
</dbReference>
<dbReference type="InterPro" id="IPR006580">
    <property type="entry name" value="Znf_TTF"/>
</dbReference>
<accession>A0ABM1QHS9</accession>
<dbReference type="Pfam" id="PF14291">
    <property type="entry name" value="DUF4371"/>
    <property type="match status" value="2"/>
</dbReference>